<organism evidence="1 2">
    <name type="scientific">Rosenbergiella gaditana</name>
    <dbReference type="NCBI Taxonomy" id="2726987"/>
    <lineage>
        <taxon>Bacteria</taxon>
        <taxon>Pseudomonadati</taxon>
        <taxon>Pseudomonadota</taxon>
        <taxon>Gammaproteobacteria</taxon>
        <taxon>Enterobacterales</taxon>
        <taxon>Erwiniaceae</taxon>
        <taxon>Rosenbergiella</taxon>
    </lineage>
</organism>
<gene>
    <name evidence="1" type="ORF">HH682_12200</name>
</gene>
<keyword evidence="2" id="KW-1185">Reference proteome</keyword>
<dbReference type="Proteomes" id="UP000790096">
    <property type="component" value="Unassembled WGS sequence"/>
</dbReference>
<dbReference type="EMBL" id="JABBFR010000017">
    <property type="protein sequence ID" value="MBT0725164.1"/>
    <property type="molecule type" value="Genomic_DNA"/>
</dbReference>
<sequence length="126" mass="14197">MFTPDKYLSAKWLKGGRVFPEIDCFGLINEIRSDLSLPKWPEFAGITKDDNGLDSEAKKFMTTLTRCEPEVGAGVACFTGRLVTHVGIVVLIDGELSIAECNPKRNVTFMPLSRLKGLYHRVEYWK</sequence>
<proteinExistence type="predicted"/>
<protein>
    <submittedName>
        <fullName evidence="1">CHAP domain-containing protein</fullName>
    </submittedName>
</protein>
<accession>A0ABS5SYI3</accession>
<name>A0ABS5SYI3_9GAMM</name>
<comment type="caution">
    <text evidence="1">The sequence shown here is derived from an EMBL/GenBank/DDBJ whole genome shotgun (WGS) entry which is preliminary data.</text>
</comment>
<dbReference type="RefSeq" id="WP_214237817.1">
    <property type="nucleotide sequence ID" value="NZ_JABBFR010000017.1"/>
</dbReference>
<evidence type="ECO:0000313" key="1">
    <source>
        <dbReference type="EMBL" id="MBT0725164.1"/>
    </source>
</evidence>
<evidence type="ECO:0000313" key="2">
    <source>
        <dbReference type="Proteomes" id="UP000790096"/>
    </source>
</evidence>
<reference evidence="1 2" key="1">
    <citation type="submission" date="2020-04" db="EMBL/GenBank/DDBJ databases">
        <title>Genome sequencing of Rosenbergiella species.</title>
        <authorList>
            <person name="Alvarez-Perez S."/>
            <person name="Lievens B."/>
        </authorList>
    </citation>
    <scope>NUCLEOTIDE SEQUENCE [LARGE SCALE GENOMIC DNA]</scope>
    <source>
        <strain evidence="1 2">S61</strain>
    </source>
</reference>